<dbReference type="Pfam" id="PF24925">
    <property type="entry name" value="DUF7746"/>
    <property type="match status" value="1"/>
</dbReference>
<comment type="caution">
    <text evidence="2">The sequence shown here is derived from an EMBL/GenBank/DDBJ whole genome shotgun (WGS) entry which is preliminary data.</text>
</comment>
<sequence>MADLINVAINSVMITLFTSATSIIVRDKCQAGLPKPDISWRTFLVETLTLIQAMEKSGHANWQGQKESGSVEGQEKLKATFIKLRSTYRNPSRPVYKAYEKKIRWITVGGVPMWKGRTDSRGFLYLCCEVKTMCKMIIAGFTGQLKGWWDNYMTHDAKAVINAKATEEEKVKKTLRDPQGIIPYSNFTYGKLIGAYALKKA</sequence>
<proteinExistence type="predicted"/>
<feature type="domain" description="DUF7746" evidence="1">
    <location>
        <begin position="131"/>
        <end position="168"/>
    </location>
</feature>
<name>A0A9J5VXL1_SOLCO</name>
<gene>
    <name evidence="2" type="ORF">H5410_065054</name>
</gene>
<organism evidence="2 3">
    <name type="scientific">Solanum commersonii</name>
    <name type="common">Commerson's wild potato</name>
    <name type="synonym">Commerson's nightshade</name>
    <dbReference type="NCBI Taxonomy" id="4109"/>
    <lineage>
        <taxon>Eukaryota</taxon>
        <taxon>Viridiplantae</taxon>
        <taxon>Streptophyta</taxon>
        <taxon>Embryophyta</taxon>
        <taxon>Tracheophyta</taxon>
        <taxon>Spermatophyta</taxon>
        <taxon>Magnoliopsida</taxon>
        <taxon>eudicotyledons</taxon>
        <taxon>Gunneridae</taxon>
        <taxon>Pentapetalae</taxon>
        <taxon>asterids</taxon>
        <taxon>lamiids</taxon>
        <taxon>Solanales</taxon>
        <taxon>Solanaceae</taxon>
        <taxon>Solanoideae</taxon>
        <taxon>Solaneae</taxon>
        <taxon>Solanum</taxon>
    </lineage>
</organism>
<reference evidence="2" key="1">
    <citation type="submission" date="2020-09" db="EMBL/GenBank/DDBJ databases">
        <title>De no assembly of potato wild relative species, Solanum commersonii.</title>
        <authorList>
            <person name="Cho K."/>
        </authorList>
    </citation>
    <scope>NUCLEOTIDE SEQUENCE</scope>
    <source>
        <strain evidence="2">LZ3.2</strain>
        <tissue evidence="2">Leaf</tissue>
    </source>
</reference>
<dbReference type="Proteomes" id="UP000824120">
    <property type="component" value="Unassembled WGS sequence"/>
</dbReference>
<evidence type="ECO:0000313" key="2">
    <source>
        <dbReference type="EMBL" id="KAG5567930.1"/>
    </source>
</evidence>
<dbReference type="AlphaFoldDB" id="A0A9J5VXL1"/>
<keyword evidence="3" id="KW-1185">Reference proteome</keyword>
<evidence type="ECO:0000259" key="1">
    <source>
        <dbReference type="Pfam" id="PF24925"/>
    </source>
</evidence>
<dbReference type="OrthoDB" id="1735266at2759"/>
<protein>
    <recommendedName>
        <fullName evidence="1">DUF7746 domain-containing protein</fullName>
    </recommendedName>
</protein>
<evidence type="ECO:0000313" key="3">
    <source>
        <dbReference type="Proteomes" id="UP000824120"/>
    </source>
</evidence>
<dbReference type="EMBL" id="JACXVP010000357">
    <property type="protein sequence ID" value="KAG5567930.1"/>
    <property type="molecule type" value="Genomic_DNA"/>
</dbReference>
<accession>A0A9J5VXL1</accession>
<dbReference type="InterPro" id="IPR056648">
    <property type="entry name" value="DUF7746"/>
</dbReference>